<keyword evidence="4 9" id="KW-0547">Nucleotide-binding</keyword>
<accession>A0A223NTX6</accession>
<dbReference type="InterPro" id="IPR003593">
    <property type="entry name" value="AAA+_ATPase"/>
</dbReference>
<keyword evidence="18" id="KW-1185">Reference proteome</keyword>
<dbReference type="HAMAP" id="MF_01973">
    <property type="entry name" value="lon_bact"/>
    <property type="match status" value="1"/>
</dbReference>
<dbReference type="PROSITE" id="PS51786">
    <property type="entry name" value="LON_PROTEOLYTIC"/>
    <property type="match status" value="1"/>
</dbReference>
<dbReference type="Proteomes" id="UP000215002">
    <property type="component" value="Chromosome"/>
</dbReference>
<dbReference type="Pfam" id="PF05362">
    <property type="entry name" value="Lon_C"/>
    <property type="match status" value="1"/>
</dbReference>
<dbReference type="InterPro" id="IPR008269">
    <property type="entry name" value="Lon_proteolytic"/>
</dbReference>
<keyword evidence="3 9" id="KW-0645">Protease</keyword>
<evidence type="ECO:0000259" key="15">
    <source>
        <dbReference type="PROSITE" id="PS51786"/>
    </source>
</evidence>
<dbReference type="EC" id="3.4.21.53" evidence="9 10"/>
<dbReference type="PIRSF" id="PIRSF001174">
    <property type="entry name" value="Lon_proteas"/>
    <property type="match status" value="1"/>
</dbReference>
<comment type="similarity">
    <text evidence="9 10 13 14">Belongs to the peptidase S16 family.</text>
</comment>
<dbReference type="CDD" id="cd19500">
    <property type="entry name" value="RecA-like_Lon"/>
    <property type="match status" value="1"/>
</dbReference>
<dbReference type="KEGG" id="muc:MuYL_1419"/>
<dbReference type="GO" id="GO:0034605">
    <property type="term" value="P:cellular response to heat"/>
    <property type="evidence" value="ECO:0007669"/>
    <property type="project" value="UniProtKB-UniRule"/>
</dbReference>
<keyword evidence="8 9" id="KW-0346">Stress response</keyword>
<dbReference type="FunFam" id="3.40.50.300:FF:000382">
    <property type="entry name" value="Lon protease homolog 2, peroxisomal"/>
    <property type="match status" value="1"/>
</dbReference>
<keyword evidence="5 9" id="KW-0378">Hydrolase</keyword>
<dbReference type="InterPro" id="IPR027417">
    <property type="entry name" value="P-loop_NTPase"/>
</dbReference>
<dbReference type="EMBL" id="CP022743">
    <property type="protein sequence ID" value="ASU33317.1"/>
    <property type="molecule type" value="Genomic_DNA"/>
</dbReference>
<dbReference type="SUPFAM" id="SSF54211">
    <property type="entry name" value="Ribosomal protein S5 domain 2-like"/>
    <property type="match status" value="1"/>
</dbReference>
<evidence type="ECO:0000256" key="4">
    <source>
        <dbReference type="ARBA" id="ARBA00022741"/>
    </source>
</evidence>
<evidence type="ECO:0000313" key="18">
    <source>
        <dbReference type="Proteomes" id="UP000215002"/>
    </source>
</evidence>
<dbReference type="SUPFAM" id="SSF52540">
    <property type="entry name" value="P-loop containing nucleoside triphosphate hydrolases"/>
    <property type="match status" value="1"/>
</dbReference>
<keyword evidence="7 9" id="KW-0067">ATP-binding</keyword>
<feature type="active site" evidence="9 11">
    <location>
        <position position="753"/>
    </location>
</feature>
<dbReference type="PANTHER" id="PTHR10046">
    <property type="entry name" value="ATP DEPENDENT LON PROTEASE FAMILY MEMBER"/>
    <property type="match status" value="1"/>
</dbReference>
<feature type="active site" evidence="9 11">
    <location>
        <position position="710"/>
    </location>
</feature>
<dbReference type="GO" id="GO:0043565">
    <property type="term" value="F:sequence-specific DNA binding"/>
    <property type="evidence" value="ECO:0007669"/>
    <property type="project" value="UniProtKB-UniRule"/>
</dbReference>
<dbReference type="InterPro" id="IPR008268">
    <property type="entry name" value="Peptidase_S16_AS"/>
</dbReference>
<dbReference type="Gene3D" id="1.20.5.5270">
    <property type="match status" value="1"/>
</dbReference>
<dbReference type="GO" id="GO:0016887">
    <property type="term" value="F:ATP hydrolysis activity"/>
    <property type="evidence" value="ECO:0007669"/>
    <property type="project" value="UniProtKB-UniRule"/>
</dbReference>
<dbReference type="GO" id="GO:0004252">
    <property type="term" value="F:serine-type endopeptidase activity"/>
    <property type="evidence" value="ECO:0007669"/>
    <property type="project" value="UniProtKB-UniRule"/>
</dbReference>
<dbReference type="GO" id="GO:0004176">
    <property type="term" value="F:ATP-dependent peptidase activity"/>
    <property type="evidence" value="ECO:0007669"/>
    <property type="project" value="UniProtKB-UniRule"/>
</dbReference>
<dbReference type="NCBIfam" id="TIGR00763">
    <property type="entry name" value="lon"/>
    <property type="match status" value="1"/>
</dbReference>
<dbReference type="Pfam" id="PF22667">
    <property type="entry name" value="Lon_lid"/>
    <property type="match status" value="1"/>
</dbReference>
<dbReference type="Pfam" id="PF02190">
    <property type="entry name" value="LON_substr_bdg"/>
    <property type="match status" value="1"/>
</dbReference>
<dbReference type="Gene3D" id="2.30.130.40">
    <property type="entry name" value="LON domain-like"/>
    <property type="match status" value="1"/>
</dbReference>
<feature type="domain" description="Lon N-terminal" evidence="16">
    <location>
        <begin position="42"/>
        <end position="236"/>
    </location>
</feature>
<dbReference type="InterPro" id="IPR003959">
    <property type="entry name" value="ATPase_AAA_core"/>
</dbReference>
<evidence type="ECO:0000256" key="2">
    <source>
        <dbReference type="ARBA" id="ARBA00022490"/>
    </source>
</evidence>
<keyword evidence="2 9" id="KW-0963">Cytoplasm</keyword>
<evidence type="ECO:0000256" key="7">
    <source>
        <dbReference type="ARBA" id="ARBA00022840"/>
    </source>
</evidence>
<dbReference type="Gene3D" id="3.40.50.300">
    <property type="entry name" value="P-loop containing nucleotide triphosphate hydrolases"/>
    <property type="match status" value="1"/>
</dbReference>
<sequence length="824" mass="91881">MNFDPFDFKSALPVINEDSEFFPLMSTEDEEEMNNEALPEVLSILPLRNTVLFPGVVIPITVGRDKSIKLIRDANKGNRMIGVVSQQDVGIEDPTFSQLNKIGTIALIVKMLQMPDGNTTVILQGKKRFILKDEVQSVPYIKATIEAFKEVKHKEDKEFKAMVSSIKDMAMSIIQLSPNIPSEAGIAIRNIESTSFLINFISSNMNADMLAKQQLLEEPNLRNRANLVLEHLTLDLQMLELKNQIQSKVRVDLDKQQRDYFLNQQLKTIQEELGGSSPDLEIDSLKLRAAKKKWAKEVKDHFNKELEKLVRTNPAAADYSVQINYLELLLDLPWNEFTKDNFDLKRAQKVLDKDHFGLDKVKQRIIEYLAVLKLKHDMKAPILCLVGPPGVGKTSLGKSIAKALGRKYVRMALGGIRDEAEIRGHRKTYIGAMPGRIIQSVKKAGAANPVFILDEIDKVGNDFRGDPSSALLEVLDPEQNSTFYDHYVEMDFDLSNVMFIATANSLSSIQPALLDRMEIIEVNGYTIEEKVEIAKQHLIPKQRDAHGLKAKDVVLKPEIIEKLIVDYTRESGVRSLEKKIGSLVRGVAKNIALEEPYNPAVNKKDVERILGAPIFDKDLYEGNDEAGVVTGLAWTSVGGDILFIEASLSPGKGKLTLTGSLGDVMKESVTIALAYLRAHASYFDIDPRLFDLWDIHVHVPAGATPKDGPSAGITMLTALTSAFTQRKVKPNLAMTGEITLRGRVLPVGGIKEKILAAKRANITEIILCASNKKDIMEIKEDYIKDLKFNYVTQMREVIDLALLNEKVKNPLDLTIKPEAGKPAA</sequence>
<proteinExistence type="evidence at transcript level"/>
<evidence type="ECO:0000313" key="17">
    <source>
        <dbReference type="EMBL" id="ASU33317.1"/>
    </source>
</evidence>
<dbReference type="PRINTS" id="PR00830">
    <property type="entry name" value="ENDOLAPTASE"/>
</dbReference>
<dbReference type="InterPro" id="IPR015947">
    <property type="entry name" value="PUA-like_sf"/>
</dbReference>
<comment type="catalytic activity">
    <reaction evidence="9 10 13">
        <text>Hydrolysis of proteins in presence of ATP.</text>
        <dbReference type="EC" id="3.4.21.53"/>
    </reaction>
</comment>
<dbReference type="OrthoDB" id="9803599at2"/>
<comment type="function">
    <text evidence="9">ATP-dependent serine protease that mediates the selective degradation of mutant and abnormal proteins as well as certain short-lived regulatory proteins. Required for cellular homeostasis and for survival from DNA damage and developmental changes induced by stress. Degrades polypeptides processively to yield small peptide fragments that are 5 to 10 amino acids long. Binds to DNA in a double-stranded, site-specific manner.</text>
</comment>
<dbReference type="InterPro" id="IPR004815">
    <property type="entry name" value="Lon_bac/euk-typ"/>
</dbReference>
<dbReference type="InterPro" id="IPR003111">
    <property type="entry name" value="Lon_prtase_N"/>
</dbReference>
<reference evidence="17 18" key="1">
    <citation type="submission" date="2017-08" db="EMBL/GenBank/DDBJ databases">
        <title>Complete genome sequence of Mucilaginibacter sp. strain BJC16-A31.</title>
        <authorList>
            <consortium name="Henan University of Science and Technology"/>
            <person name="You X."/>
        </authorList>
    </citation>
    <scope>NUCLEOTIDE SEQUENCE [LARGE SCALE GENOMIC DNA]</scope>
    <source>
        <strain evidence="17 18">BJC16-A31</strain>
    </source>
</reference>
<evidence type="ECO:0000256" key="14">
    <source>
        <dbReference type="RuleBase" id="RU000591"/>
    </source>
</evidence>
<evidence type="ECO:0000256" key="13">
    <source>
        <dbReference type="PROSITE-ProRule" id="PRU01122"/>
    </source>
</evidence>
<evidence type="ECO:0000256" key="1">
    <source>
        <dbReference type="ARBA" id="ARBA00004496"/>
    </source>
</evidence>
<evidence type="ECO:0000256" key="12">
    <source>
        <dbReference type="PIRSR" id="PIRSR001174-2"/>
    </source>
</evidence>
<dbReference type="InterPro" id="IPR046336">
    <property type="entry name" value="Lon_prtase_N_sf"/>
</dbReference>
<feature type="binding site" evidence="9 12">
    <location>
        <begin position="387"/>
        <end position="394"/>
    </location>
    <ligand>
        <name>ATP</name>
        <dbReference type="ChEBI" id="CHEBI:30616"/>
    </ligand>
</feature>
<evidence type="ECO:0000256" key="3">
    <source>
        <dbReference type="ARBA" id="ARBA00022670"/>
    </source>
</evidence>
<dbReference type="InterPro" id="IPR020568">
    <property type="entry name" value="Ribosomal_Su5_D2-typ_SF"/>
</dbReference>
<comment type="induction">
    <text evidence="9">By heat shock.</text>
</comment>
<feature type="domain" description="Lon proteolytic" evidence="15">
    <location>
        <begin position="623"/>
        <end position="804"/>
    </location>
</feature>
<dbReference type="PROSITE" id="PS51787">
    <property type="entry name" value="LON_N"/>
    <property type="match status" value="1"/>
</dbReference>
<dbReference type="PROSITE" id="PS01046">
    <property type="entry name" value="LON_SER"/>
    <property type="match status" value="1"/>
</dbReference>
<dbReference type="GO" id="GO:0005737">
    <property type="term" value="C:cytoplasm"/>
    <property type="evidence" value="ECO:0007669"/>
    <property type="project" value="UniProtKB-SubCell"/>
</dbReference>
<comment type="subunit">
    <text evidence="9 10">Homohexamer. Organized in a ring with a central cavity.</text>
</comment>
<dbReference type="GO" id="GO:0006515">
    <property type="term" value="P:protein quality control for misfolded or incompletely synthesized proteins"/>
    <property type="evidence" value="ECO:0007669"/>
    <property type="project" value="UniProtKB-UniRule"/>
</dbReference>
<evidence type="ECO:0000256" key="9">
    <source>
        <dbReference type="HAMAP-Rule" id="MF_01973"/>
    </source>
</evidence>
<dbReference type="InterPro" id="IPR014721">
    <property type="entry name" value="Ribsml_uS5_D2-typ_fold_subgr"/>
</dbReference>
<dbReference type="SUPFAM" id="SSF88697">
    <property type="entry name" value="PUA domain-like"/>
    <property type="match status" value="1"/>
</dbReference>
<keyword evidence="6 9" id="KW-0720">Serine protease</keyword>
<evidence type="ECO:0000256" key="10">
    <source>
        <dbReference type="PIRNR" id="PIRNR001174"/>
    </source>
</evidence>
<gene>
    <name evidence="9" type="primary">lon</name>
    <name evidence="17" type="ORF">MuYL_1419</name>
</gene>
<dbReference type="Pfam" id="PF00004">
    <property type="entry name" value="AAA"/>
    <property type="match status" value="1"/>
</dbReference>
<evidence type="ECO:0000256" key="6">
    <source>
        <dbReference type="ARBA" id="ARBA00022825"/>
    </source>
</evidence>
<evidence type="ECO:0000256" key="5">
    <source>
        <dbReference type="ARBA" id="ARBA00022801"/>
    </source>
</evidence>
<dbReference type="Gene3D" id="1.10.8.60">
    <property type="match status" value="1"/>
</dbReference>
<dbReference type="RefSeq" id="WP_094569790.1">
    <property type="nucleotide sequence ID" value="NZ_CP022743.1"/>
</dbReference>
<dbReference type="InterPro" id="IPR027543">
    <property type="entry name" value="Lon_bac"/>
</dbReference>
<evidence type="ECO:0000256" key="8">
    <source>
        <dbReference type="ARBA" id="ARBA00023016"/>
    </source>
</evidence>
<dbReference type="InterPro" id="IPR054594">
    <property type="entry name" value="Lon_lid"/>
</dbReference>
<dbReference type="InterPro" id="IPR027065">
    <property type="entry name" value="Lon_Prtase"/>
</dbReference>
<dbReference type="SMART" id="SM00464">
    <property type="entry name" value="LON"/>
    <property type="match status" value="1"/>
</dbReference>
<dbReference type="AlphaFoldDB" id="A0A223NTX6"/>
<name>A0A223NTX6_9SPHI</name>
<organism evidence="17 18">
    <name type="scientific">Mucilaginibacter xinganensis</name>
    <dbReference type="NCBI Taxonomy" id="1234841"/>
    <lineage>
        <taxon>Bacteria</taxon>
        <taxon>Pseudomonadati</taxon>
        <taxon>Bacteroidota</taxon>
        <taxon>Sphingobacteriia</taxon>
        <taxon>Sphingobacteriales</taxon>
        <taxon>Sphingobacteriaceae</taxon>
        <taxon>Mucilaginibacter</taxon>
    </lineage>
</organism>
<protein>
    <recommendedName>
        <fullName evidence="9 10">Lon protease</fullName>
        <ecNumber evidence="9 10">3.4.21.53</ecNumber>
    </recommendedName>
    <alternativeName>
        <fullName evidence="9">ATP-dependent protease La</fullName>
    </alternativeName>
</protein>
<comment type="subcellular location">
    <subcellularLocation>
        <location evidence="1 9 10">Cytoplasm</location>
    </subcellularLocation>
</comment>
<dbReference type="Gene3D" id="1.20.58.1480">
    <property type="match status" value="1"/>
</dbReference>
<evidence type="ECO:0000256" key="11">
    <source>
        <dbReference type="PIRSR" id="PIRSR001174-1"/>
    </source>
</evidence>
<dbReference type="SMART" id="SM00382">
    <property type="entry name" value="AAA"/>
    <property type="match status" value="1"/>
</dbReference>
<dbReference type="GO" id="GO:0005524">
    <property type="term" value="F:ATP binding"/>
    <property type="evidence" value="ECO:0007669"/>
    <property type="project" value="UniProtKB-UniRule"/>
</dbReference>
<evidence type="ECO:0000259" key="16">
    <source>
        <dbReference type="PROSITE" id="PS51787"/>
    </source>
</evidence>
<dbReference type="Gene3D" id="3.30.230.10">
    <property type="match status" value="1"/>
</dbReference>